<dbReference type="eggNOG" id="COG1399">
    <property type="taxonomic scope" value="Bacteria"/>
</dbReference>
<accession>V5RLA8</accession>
<evidence type="ECO:0008006" key="3">
    <source>
        <dbReference type="Google" id="ProtNLM"/>
    </source>
</evidence>
<organism evidence="1 2">
    <name type="scientific">Spiroplasma apis B31</name>
    <dbReference type="NCBI Taxonomy" id="1276258"/>
    <lineage>
        <taxon>Bacteria</taxon>
        <taxon>Bacillati</taxon>
        <taxon>Mycoplasmatota</taxon>
        <taxon>Mollicutes</taxon>
        <taxon>Entomoplasmatales</taxon>
        <taxon>Spiroplasmataceae</taxon>
        <taxon>Spiroplasma</taxon>
    </lineage>
</organism>
<reference evidence="1 2" key="1">
    <citation type="journal article" date="2014" name="Genome Announc.">
        <title>Complete Genome Sequence of Spiroplasma apis B31T (ATCC 33834), a Bacterium Associated with May Disease of Honeybees (Apis mellifera).</title>
        <authorList>
            <person name="Ku C."/>
            <person name="Lo W.S."/>
            <person name="Chen L.L."/>
            <person name="Kuo C.H."/>
        </authorList>
    </citation>
    <scope>NUCLEOTIDE SEQUENCE [LARGE SCALE GENOMIC DNA]</scope>
    <source>
        <strain evidence="1">B31</strain>
    </source>
</reference>
<protein>
    <recommendedName>
        <fullName evidence="3">DUF177 domain-containing protein</fullName>
    </recommendedName>
</protein>
<dbReference type="Pfam" id="PF02620">
    <property type="entry name" value="YceD"/>
    <property type="match status" value="1"/>
</dbReference>
<dbReference type="RefSeq" id="WP_023789851.1">
    <property type="nucleotide sequence ID" value="NC_022998.1"/>
</dbReference>
<dbReference type="OrthoDB" id="398678at2"/>
<dbReference type="STRING" id="1276258.SAPIS_v1c07550"/>
<keyword evidence="2" id="KW-1185">Reference proteome</keyword>
<dbReference type="KEGG" id="sapi:SAPIS_v1c07550"/>
<dbReference type="HOGENOM" id="CLU_128222_0_0_14"/>
<dbReference type="Proteomes" id="UP000018550">
    <property type="component" value="Chromosome"/>
</dbReference>
<sequence length="164" mass="19152">MLKKDIELKKNIDLDLTYSDIDNSNFEHALLKKIDKIEIKGKLVYQDSIKGIYIKAKICADYQALDARDGSEISITNETLDWEDEYFFESKDDQHNIVIGEQFDILGYAVSQIVLNIPINFTKNYGKISFVGKDFKLMSEEEYQQEQAEKLDPRWNKLKDLVKE</sequence>
<evidence type="ECO:0000313" key="2">
    <source>
        <dbReference type="Proteomes" id="UP000018550"/>
    </source>
</evidence>
<dbReference type="PATRIC" id="fig|1276258.3.peg.767"/>
<proteinExistence type="predicted"/>
<dbReference type="AlphaFoldDB" id="V5RLA8"/>
<dbReference type="InterPro" id="IPR003772">
    <property type="entry name" value="YceD"/>
</dbReference>
<gene>
    <name evidence="1" type="ORF">SAPIS_v1c07550</name>
</gene>
<name>V5RLA8_SPIAP</name>
<evidence type="ECO:0000313" key="1">
    <source>
        <dbReference type="EMBL" id="AHB36600.1"/>
    </source>
</evidence>
<dbReference type="EMBL" id="CP006682">
    <property type="protein sequence ID" value="AHB36600.1"/>
    <property type="molecule type" value="Genomic_DNA"/>
</dbReference>